<sequence length="626" mass="70546">MDQISLDAICPLVSTPESYHGESYMGFMLRTAEDNGYASVHAMMRYAGLTENEMRAARPPIAKLSSLFGREVSEFESMDTDAGVKSGRHMTLMKHHLPSIYLRSKHARICPDCVAEHGHVSAFWELKHAVACTAHKRMALERCPDCKMTIDWSRRGLKTCRCGLDFSYVDSEIVSNQALLTLLELLQAKLRREPLNHDALHYLGFPVDALEKLSLNTLLGIINRLENFLQTTRTQDDDLALPAMENTAEILANWPQGFYRYLERVHAPNAQIEASGLRGQFKSFYESFFKNELPPEEMAFLHEAFVAFGKQHWQQASIHPNLAKDYGSNIVGIEGLAKAIGKQPSTTRKLVDQGLIPVHSLHPRTGRKLFNLSQMPFEFAEGKALSLDTAAEILDIPVTVLRAYRARGFYHAQYLVSPSTLFHERDVAELKNDLVRDCVRLDSIDELHQITLNKVMLKKLGDPIVKASFIAAIKNREIKPLGMLSDTVGSLVLELKTVKDYLDHFSTVLADSVSLEDAKTELVVDHEVIAELLKHGLIESMHTEVGPRITRQSLTAFCSQYVPCRKVAKLKAIPQQQVLDLCGELGILPFHIREQNLRPKDSFLPRERLSLLGIDDFVLIDQREVA</sequence>
<protein>
    <recommendedName>
        <fullName evidence="1">TniQ domain-containing protein</fullName>
    </recommendedName>
</protein>
<evidence type="ECO:0000313" key="3">
    <source>
        <dbReference type="Proteomes" id="UP000826722"/>
    </source>
</evidence>
<proteinExistence type="predicted"/>
<dbReference type="Pfam" id="PF06527">
    <property type="entry name" value="TniQ"/>
    <property type="match status" value="1"/>
</dbReference>
<dbReference type="AlphaFoldDB" id="A0A8E3ZI58"/>
<dbReference type="InterPro" id="IPR009492">
    <property type="entry name" value="TniQ"/>
</dbReference>
<feature type="domain" description="TniQ" evidence="1">
    <location>
        <begin position="15"/>
        <end position="137"/>
    </location>
</feature>
<evidence type="ECO:0000313" key="2">
    <source>
        <dbReference type="EMBL" id="BCM26198.1"/>
    </source>
</evidence>
<dbReference type="EMBL" id="AP024110">
    <property type="protein sequence ID" value="BCM26198.1"/>
    <property type="molecule type" value="Genomic_DNA"/>
</dbReference>
<keyword evidence="3" id="KW-1185">Reference proteome</keyword>
<evidence type="ECO:0000259" key="1">
    <source>
        <dbReference type="Pfam" id="PF06527"/>
    </source>
</evidence>
<dbReference type="KEGG" id="mpau:ZMTM_24570"/>
<gene>
    <name evidence="2" type="ORF">ZMTM_24570</name>
</gene>
<organism evidence="2 3">
    <name type="scientific">Methyloradius palustris</name>
    <dbReference type="NCBI Taxonomy" id="2778876"/>
    <lineage>
        <taxon>Bacteria</taxon>
        <taxon>Pseudomonadati</taxon>
        <taxon>Pseudomonadota</taxon>
        <taxon>Betaproteobacteria</taxon>
        <taxon>Nitrosomonadales</taxon>
        <taxon>Methylophilaceae</taxon>
        <taxon>Methyloradius</taxon>
    </lineage>
</organism>
<dbReference type="Proteomes" id="UP000826722">
    <property type="component" value="Chromosome"/>
</dbReference>
<name>A0A8E3ZI58_9PROT</name>
<dbReference type="RefSeq" id="WP_221764213.1">
    <property type="nucleotide sequence ID" value="NZ_AP024110.1"/>
</dbReference>
<reference evidence="2" key="1">
    <citation type="journal article" date="2021" name="Arch. Microbiol.">
        <title>Methyloradius palustris gen. nov., sp. nov., a methanol-oxidizing bacterium isolated from snow.</title>
        <authorList>
            <person name="Miyadera T."/>
            <person name="Kojima H."/>
            <person name="Fukui M."/>
        </authorList>
    </citation>
    <scope>NUCLEOTIDE SEQUENCE</scope>
    <source>
        <strain evidence="2">Zm11</strain>
    </source>
</reference>
<accession>A0A8E3ZI58</accession>